<feature type="domain" description="Histidine kinase" evidence="11">
    <location>
        <begin position="251"/>
        <end position="444"/>
    </location>
</feature>
<keyword evidence="8 10" id="KW-1133">Transmembrane helix</keyword>
<name>A0ABS9Z2G1_9HYPH</name>
<evidence type="ECO:0000256" key="3">
    <source>
        <dbReference type="ARBA" id="ARBA00012438"/>
    </source>
</evidence>
<evidence type="ECO:0000256" key="8">
    <source>
        <dbReference type="ARBA" id="ARBA00022989"/>
    </source>
</evidence>
<feature type="transmembrane region" description="Helical" evidence="10">
    <location>
        <begin position="12"/>
        <end position="33"/>
    </location>
</feature>
<evidence type="ECO:0000313" key="14">
    <source>
        <dbReference type="Proteomes" id="UP001139104"/>
    </source>
</evidence>
<evidence type="ECO:0000256" key="7">
    <source>
        <dbReference type="ARBA" id="ARBA00022777"/>
    </source>
</evidence>
<dbReference type="SMART" id="SM00387">
    <property type="entry name" value="HATPase_c"/>
    <property type="match status" value="1"/>
</dbReference>
<proteinExistence type="predicted"/>
<keyword evidence="9" id="KW-0902">Two-component regulatory system</keyword>
<gene>
    <name evidence="13" type="ORF">K2U94_02400</name>
</gene>
<dbReference type="InterPro" id="IPR036890">
    <property type="entry name" value="HATPase_C_sf"/>
</dbReference>
<dbReference type="InterPro" id="IPR003660">
    <property type="entry name" value="HAMP_dom"/>
</dbReference>
<keyword evidence="10" id="KW-0472">Membrane</keyword>
<keyword evidence="7 13" id="KW-0418">Kinase</keyword>
<evidence type="ECO:0000256" key="4">
    <source>
        <dbReference type="ARBA" id="ARBA00022553"/>
    </source>
</evidence>
<evidence type="ECO:0000256" key="1">
    <source>
        <dbReference type="ARBA" id="ARBA00000085"/>
    </source>
</evidence>
<dbReference type="PANTHER" id="PTHR45436:SF8">
    <property type="entry name" value="HISTIDINE KINASE"/>
    <property type="match status" value="1"/>
</dbReference>
<dbReference type="InterPro" id="IPR003594">
    <property type="entry name" value="HATPase_dom"/>
</dbReference>
<dbReference type="RefSeq" id="WP_243065684.1">
    <property type="nucleotide sequence ID" value="NZ_JAIVFK010000007.1"/>
</dbReference>
<evidence type="ECO:0000256" key="2">
    <source>
        <dbReference type="ARBA" id="ARBA00004370"/>
    </source>
</evidence>
<keyword evidence="6 10" id="KW-0812">Transmembrane</keyword>
<dbReference type="Gene3D" id="3.30.565.10">
    <property type="entry name" value="Histidine kinase-like ATPase, C-terminal domain"/>
    <property type="match status" value="1"/>
</dbReference>
<evidence type="ECO:0000313" key="13">
    <source>
        <dbReference type="EMBL" id="MCI4681630.1"/>
    </source>
</evidence>
<dbReference type="PANTHER" id="PTHR45436">
    <property type="entry name" value="SENSOR HISTIDINE KINASE YKOH"/>
    <property type="match status" value="1"/>
</dbReference>
<evidence type="ECO:0000256" key="9">
    <source>
        <dbReference type="ARBA" id="ARBA00023012"/>
    </source>
</evidence>
<reference evidence="13" key="1">
    <citation type="journal article" date="2022" name="ISME J.">
        <title>Identification of active gaseous-alkane degraders at natural gas seeps.</title>
        <authorList>
            <person name="Farhan Ul Haque M."/>
            <person name="Hernandez M."/>
            <person name="Crombie A.T."/>
            <person name="Murrell J.C."/>
        </authorList>
    </citation>
    <scope>NUCLEOTIDE SEQUENCE</scope>
    <source>
        <strain evidence="13">PC2</strain>
    </source>
</reference>
<keyword evidence="14" id="KW-1185">Reference proteome</keyword>
<dbReference type="PROSITE" id="PS50109">
    <property type="entry name" value="HIS_KIN"/>
    <property type="match status" value="1"/>
</dbReference>
<keyword evidence="4" id="KW-0597">Phosphoprotein</keyword>
<organism evidence="13 14">
    <name type="scientific">Candidatus Rhodoblastus alkanivorans</name>
    <dbReference type="NCBI Taxonomy" id="2954117"/>
    <lineage>
        <taxon>Bacteria</taxon>
        <taxon>Pseudomonadati</taxon>
        <taxon>Pseudomonadota</taxon>
        <taxon>Alphaproteobacteria</taxon>
        <taxon>Hyphomicrobiales</taxon>
        <taxon>Rhodoblastaceae</taxon>
        <taxon>Rhodoblastus</taxon>
    </lineage>
</organism>
<dbReference type="SUPFAM" id="SSF47384">
    <property type="entry name" value="Homodimeric domain of signal transducing histidine kinase"/>
    <property type="match status" value="1"/>
</dbReference>
<dbReference type="EC" id="2.7.13.3" evidence="3"/>
<dbReference type="CDD" id="cd00082">
    <property type="entry name" value="HisKA"/>
    <property type="match status" value="1"/>
</dbReference>
<dbReference type="PROSITE" id="PS50885">
    <property type="entry name" value="HAMP"/>
    <property type="match status" value="1"/>
</dbReference>
<dbReference type="SMART" id="SM00388">
    <property type="entry name" value="HisKA"/>
    <property type="match status" value="1"/>
</dbReference>
<protein>
    <recommendedName>
        <fullName evidence="3">histidine kinase</fullName>
        <ecNumber evidence="3">2.7.13.3</ecNumber>
    </recommendedName>
</protein>
<dbReference type="SUPFAM" id="SSF55874">
    <property type="entry name" value="ATPase domain of HSP90 chaperone/DNA topoisomerase II/histidine kinase"/>
    <property type="match status" value="1"/>
</dbReference>
<dbReference type="Pfam" id="PF02518">
    <property type="entry name" value="HATPase_c"/>
    <property type="match status" value="1"/>
</dbReference>
<dbReference type="Pfam" id="PF00512">
    <property type="entry name" value="HisKA"/>
    <property type="match status" value="1"/>
</dbReference>
<dbReference type="InterPro" id="IPR050428">
    <property type="entry name" value="TCS_sensor_his_kinase"/>
</dbReference>
<comment type="subcellular location">
    <subcellularLocation>
        <location evidence="2">Membrane</location>
    </subcellularLocation>
</comment>
<feature type="domain" description="HAMP" evidence="12">
    <location>
        <begin position="190"/>
        <end position="243"/>
    </location>
</feature>
<comment type="catalytic activity">
    <reaction evidence="1">
        <text>ATP + protein L-histidine = ADP + protein N-phospho-L-histidine.</text>
        <dbReference type="EC" id="2.7.13.3"/>
    </reaction>
</comment>
<evidence type="ECO:0000259" key="12">
    <source>
        <dbReference type="PROSITE" id="PS50885"/>
    </source>
</evidence>
<comment type="caution">
    <text evidence="13">The sequence shown here is derived from an EMBL/GenBank/DDBJ whole genome shotgun (WGS) entry which is preliminary data.</text>
</comment>
<dbReference type="GO" id="GO:0016301">
    <property type="term" value="F:kinase activity"/>
    <property type="evidence" value="ECO:0007669"/>
    <property type="project" value="UniProtKB-KW"/>
</dbReference>
<accession>A0ABS9Z2G1</accession>
<dbReference type="InterPro" id="IPR036097">
    <property type="entry name" value="HisK_dim/P_sf"/>
</dbReference>
<evidence type="ECO:0000256" key="10">
    <source>
        <dbReference type="SAM" id="Phobius"/>
    </source>
</evidence>
<evidence type="ECO:0000259" key="11">
    <source>
        <dbReference type="PROSITE" id="PS50109"/>
    </source>
</evidence>
<evidence type="ECO:0000256" key="6">
    <source>
        <dbReference type="ARBA" id="ARBA00022692"/>
    </source>
</evidence>
<dbReference type="Proteomes" id="UP001139104">
    <property type="component" value="Unassembled WGS sequence"/>
</dbReference>
<dbReference type="CDD" id="cd00075">
    <property type="entry name" value="HATPase"/>
    <property type="match status" value="1"/>
</dbReference>
<dbReference type="InterPro" id="IPR003661">
    <property type="entry name" value="HisK_dim/P_dom"/>
</dbReference>
<keyword evidence="5" id="KW-0808">Transferase</keyword>
<evidence type="ECO:0000256" key="5">
    <source>
        <dbReference type="ARBA" id="ARBA00022679"/>
    </source>
</evidence>
<dbReference type="EMBL" id="JAIVFP010000001">
    <property type="protein sequence ID" value="MCI4681630.1"/>
    <property type="molecule type" value="Genomic_DNA"/>
</dbReference>
<dbReference type="InterPro" id="IPR005467">
    <property type="entry name" value="His_kinase_dom"/>
</dbReference>
<sequence length="458" mass="49566">MTRAAPSLISIVVRRIVLFAALTMVAQLTAVILEYWRDTLNLGHLAIEMETTSLTPGLTFVDGLPAYTLPENMRARYGTRGSGYFMRVLDPSGAILYSNCAAECDVYFPTRETRRLDFWMMEQRPGKPLYISGGRSISDNPNTFTIDVAFVGDRDGVIYRVLANEIKDHMALPMTLLLIVVLGATSLSIAQALRPVRESADLAAKLDPLAPTARLPLAGMPREIADYAKAVNGALERVFSLMQSQRVMTSAISHEVRTPLAIARLELEKIADPRARKVEEDLEALNHLVEQLTTLARLEGAGVAAPEKIEPDELAQQVVAAMAPLVYESGRTIAFEEQSASPFRGHRALIENALRNLIDNAIRHTGQGAAIRVTAGPGPCLSVYDDGGAAVTSSAWRRAANGLDRPGLGLKIVSRIAELHAGRFDIAISPPTGAVARLCMPPSDGDRLIAQLPLSPSS</sequence>
<dbReference type="Gene3D" id="1.10.287.130">
    <property type="match status" value="1"/>
</dbReference>